<dbReference type="AlphaFoldDB" id="K5W5B7"/>
<dbReference type="Pfam" id="PF00400">
    <property type="entry name" value="WD40"/>
    <property type="match status" value="1"/>
</dbReference>
<name>K5W5B7_PHACS</name>
<dbReference type="Proteomes" id="UP000008370">
    <property type="component" value="Unassembled WGS sequence"/>
</dbReference>
<evidence type="ECO:0000313" key="1">
    <source>
        <dbReference type="EMBL" id="EKM54295.1"/>
    </source>
</evidence>
<dbReference type="InterPro" id="IPR001680">
    <property type="entry name" value="WD40_rpt"/>
</dbReference>
<organism evidence="1 2">
    <name type="scientific">Phanerochaete carnosa (strain HHB-10118-sp)</name>
    <name type="common">White-rot fungus</name>
    <name type="synonym">Peniophora carnosa</name>
    <dbReference type="NCBI Taxonomy" id="650164"/>
    <lineage>
        <taxon>Eukaryota</taxon>
        <taxon>Fungi</taxon>
        <taxon>Dikarya</taxon>
        <taxon>Basidiomycota</taxon>
        <taxon>Agaricomycotina</taxon>
        <taxon>Agaricomycetes</taxon>
        <taxon>Polyporales</taxon>
        <taxon>Phanerochaetaceae</taxon>
        <taxon>Phanerochaete</taxon>
    </lineage>
</organism>
<proteinExistence type="predicted"/>
<dbReference type="InParanoid" id="K5W5B7"/>
<sequence>MDFTEIYKQTAGLVAFSPGTHFILTAVQDRVVIRRSDSFQVQRTWQIGESFEAPVVQLGASQLQHKAPSRAEIANAWITHAGWSCDSEYVLTACTKIGVVEVFKLRDEAWNARIDCGAEGLAKVEWAPDGRSILCFSEWGLRVTIWSLSTGTASHIQFPIHPDRGYAFSRNGKYFILGERHKSRDTLGVYDTSQSYRLVRHFPLPSSSLASVSLSPAGNVLAVWEGPLEYKIYIVTVAGDLLGTFSPEPDRGLGIRSVAWHPSGTYLVVAGWDDKIHVLESLTWGPVAVLELQSRVPSGVNVWREPANWIDATQRHGFIPYERVRPPWTLAITRPELSKAYPKSGVVQLSFNISGSLLLARFESMLNVAHIFSFPTPQDAQSHDSSRSAPKLRSVLIHNQPVQSAAWNPVKSGAVALCCGCESMYLWRDESVVWDENSGEEVQEIAECVGIPAQNFNAKDVRWSPDGKGLVLLSKDAFCCAFEAEEDVPSEEPEH</sequence>
<dbReference type="GO" id="GO:0005815">
    <property type="term" value="C:microtubule organizing center"/>
    <property type="evidence" value="ECO:0007669"/>
    <property type="project" value="TreeGrafter"/>
</dbReference>
<dbReference type="InterPro" id="IPR015943">
    <property type="entry name" value="WD40/YVTN_repeat-like_dom_sf"/>
</dbReference>
<evidence type="ECO:0000313" key="2">
    <source>
        <dbReference type="Proteomes" id="UP000008370"/>
    </source>
</evidence>
<dbReference type="SMART" id="SM00320">
    <property type="entry name" value="WD40"/>
    <property type="match status" value="3"/>
</dbReference>
<dbReference type="HOGENOM" id="CLU_024072_3_1_1"/>
<evidence type="ECO:0008006" key="3">
    <source>
        <dbReference type="Google" id="ProtNLM"/>
    </source>
</evidence>
<dbReference type="KEGG" id="pco:PHACADRAFT_123237"/>
<dbReference type="RefSeq" id="XP_007396993.1">
    <property type="nucleotide sequence ID" value="XM_007396931.1"/>
</dbReference>
<dbReference type="GO" id="GO:1990810">
    <property type="term" value="P:microtubule anchoring at mitotic spindle pole body"/>
    <property type="evidence" value="ECO:0007669"/>
    <property type="project" value="TreeGrafter"/>
</dbReference>
<dbReference type="PANTHER" id="PTHR16220:SF0">
    <property type="entry name" value="WD REPEAT-CONTAINING PROTEIN WRAP73"/>
    <property type="match status" value="1"/>
</dbReference>
<dbReference type="FunCoup" id="K5W5B7">
    <property type="interactions" value="112"/>
</dbReference>
<dbReference type="EMBL" id="JH930473">
    <property type="protein sequence ID" value="EKM54295.1"/>
    <property type="molecule type" value="Genomic_DNA"/>
</dbReference>
<dbReference type="GO" id="GO:1990811">
    <property type="term" value="C:MWP complex"/>
    <property type="evidence" value="ECO:0007669"/>
    <property type="project" value="TreeGrafter"/>
</dbReference>
<dbReference type="OrthoDB" id="308690at2759"/>
<dbReference type="InterPro" id="IPR011047">
    <property type="entry name" value="Quinoprotein_ADH-like_sf"/>
</dbReference>
<dbReference type="InterPro" id="IPR052778">
    <property type="entry name" value="Centrosome-WD_assoc"/>
</dbReference>
<dbReference type="GeneID" id="18907964"/>
<dbReference type="Gene3D" id="2.130.10.10">
    <property type="entry name" value="YVTN repeat-like/Quinoprotein amine dehydrogenase"/>
    <property type="match status" value="2"/>
</dbReference>
<dbReference type="STRING" id="650164.K5W5B7"/>
<accession>K5W5B7</accession>
<reference evidence="1 2" key="1">
    <citation type="journal article" date="2012" name="BMC Genomics">
        <title>Comparative genomics of the white-rot fungi, Phanerochaete carnosa and P. chrysosporium, to elucidate the genetic basis of the distinct wood types they colonize.</title>
        <authorList>
            <person name="Suzuki H."/>
            <person name="MacDonald J."/>
            <person name="Syed K."/>
            <person name="Salamov A."/>
            <person name="Hori C."/>
            <person name="Aerts A."/>
            <person name="Henrissat B."/>
            <person name="Wiebenga A."/>
            <person name="vanKuyk P.A."/>
            <person name="Barry K."/>
            <person name="Lindquist E."/>
            <person name="LaButti K."/>
            <person name="Lapidus A."/>
            <person name="Lucas S."/>
            <person name="Coutinho P."/>
            <person name="Gong Y."/>
            <person name="Samejima M."/>
            <person name="Mahadevan R."/>
            <person name="Abou-Zaid M."/>
            <person name="de Vries R.P."/>
            <person name="Igarashi K."/>
            <person name="Yadav J.S."/>
            <person name="Grigoriev I.V."/>
            <person name="Master E.R."/>
        </authorList>
    </citation>
    <scope>NUCLEOTIDE SEQUENCE [LARGE SCALE GENOMIC DNA]</scope>
    <source>
        <strain evidence="1 2">HHB-10118-sp</strain>
    </source>
</reference>
<gene>
    <name evidence="1" type="ORF">PHACADRAFT_123237</name>
</gene>
<dbReference type="SUPFAM" id="SSF50998">
    <property type="entry name" value="Quinoprotein alcohol dehydrogenase-like"/>
    <property type="match status" value="1"/>
</dbReference>
<keyword evidence="2" id="KW-1185">Reference proteome</keyword>
<dbReference type="PANTHER" id="PTHR16220">
    <property type="entry name" value="WD REPEAT PROTEIN 8-RELATED"/>
    <property type="match status" value="1"/>
</dbReference>
<protein>
    <recommendedName>
        <fullName evidence="3">Anaphase-promoting complex subunit 4 WD40 domain-containing protein</fullName>
    </recommendedName>
</protein>